<accession>A0A0E9PBG4</accession>
<name>A0A0E9PBG4_ANGAN</name>
<protein>
    <submittedName>
        <fullName evidence="1">Uncharacterized protein</fullName>
    </submittedName>
</protein>
<sequence length="66" mass="7549">MVQKNPSHLLSPFICDIHLGLLPNRLLLKTVKWKLCDFGIGGKGKSHFSVCMLLTYPVYSWKEQDC</sequence>
<reference evidence="1" key="2">
    <citation type="journal article" date="2015" name="Fish Shellfish Immunol.">
        <title>Early steps in the European eel (Anguilla anguilla)-Vibrio vulnificus interaction in the gills: Role of the RtxA13 toxin.</title>
        <authorList>
            <person name="Callol A."/>
            <person name="Pajuelo D."/>
            <person name="Ebbesson L."/>
            <person name="Teles M."/>
            <person name="MacKenzie S."/>
            <person name="Amaro C."/>
        </authorList>
    </citation>
    <scope>NUCLEOTIDE SEQUENCE</scope>
</reference>
<dbReference type="EMBL" id="GBXM01107217">
    <property type="protein sequence ID" value="JAH01360.1"/>
    <property type="molecule type" value="Transcribed_RNA"/>
</dbReference>
<evidence type="ECO:0000313" key="1">
    <source>
        <dbReference type="EMBL" id="JAH01360.1"/>
    </source>
</evidence>
<proteinExistence type="predicted"/>
<organism evidence="1">
    <name type="scientific">Anguilla anguilla</name>
    <name type="common">European freshwater eel</name>
    <name type="synonym">Muraena anguilla</name>
    <dbReference type="NCBI Taxonomy" id="7936"/>
    <lineage>
        <taxon>Eukaryota</taxon>
        <taxon>Metazoa</taxon>
        <taxon>Chordata</taxon>
        <taxon>Craniata</taxon>
        <taxon>Vertebrata</taxon>
        <taxon>Euteleostomi</taxon>
        <taxon>Actinopterygii</taxon>
        <taxon>Neopterygii</taxon>
        <taxon>Teleostei</taxon>
        <taxon>Anguilliformes</taxon>
        <taxon>Anguillidae</taxon>
        <taxon>Anguilla</taxon>
    </lineage>
</organism>
<dbReference type="AlphaFoldDB" id="A0A0E9PBG4"/>
<reference evidence="1" key="1">
    <citation type="submission" date="2014-11" db="EMBL/GenBank/DDBJ databases">
        <authorList>
            <person name="Amaro Gonzalez C."/>
        </authorList>
    </citation>
    <scope>NUCLEOTIDE SEQUENCE</scope>
</reference>